<dbReference type="Proteomes" id="UP000814033">
    <property type="component" value="Unassembled WGS sequence"/>
</dbReference>
<reference evidence="1" key="1">
    <citation type="submission" date="2021-02" db="EMBL/GenBank/DDBJ databases">
        <authorList>
            <consortium name="DOE Joint Genome Institute"/>
            <person name="Ahrendt S."/>
            <person name="Looney B.P."/>
            <person name="Miyauchi S."/>
            <person name="Morin E."/>
            <person name="Drula E."/>
            <person name="Courty P.E."/>
            <person name="Chicoki N."/>
            <person name="Fauchery L."/>
            <person name="Kohler A."/>
            <person name="Kuo A."/>
            <person name="Labutti K."/>
            <person name="Pangilinan J."/>
            <person name="Lipzen A."/>
            <person name="Riley R."/>
            <person name="Andreopoulos W."/>
            <person name="He G."/>
            <person name="Johnson J."/>
            <person name="Barry K.W."/>
            <person name="Grigoriev I.V."/>
            <person name="Nagy L."/>
            <person name="Hibbett D."/>
            <person name="Henrissat B."/>
            <person name="Matheny P.B."/>
            <person name="Labbe J."/>
            <person name="Martin F."/>
        </authorList>
    </citation>
    <scope>NUCLEOTIDE SEQUENCE</scope>
    <source>
        <strain evidence="1">FP105234-sp</strain>
    </source>
</reference>
<feature type="non-terminal residue" evidence="1">
    <location>
        <position position="197"/>
    </location>
</feature>
<name>A0ACB8R0H7_9AGAM</name>
<sequence length="197" mass="22398">NIWALFATKLEWEVAKWAKLRGPTSTAFMELLQIEGVSRGPLGLSFKSSKDLNKIVDGCLPAVPEFTSAKVEIDGEAYEVFFRDALQCVKLRYGNPEFLAHMSFAPERHYADEDLTVPVYHQMHTGKWWWKTQKILESLNPGGTIMPLIISTDKTQITQFRNQSAYPLYLTIGNIAKEIRRQPSKHAQILVGYLPTV</sequence>
<proteinExistence type="predicted"/>
<keyword evidence="2" id="KW-1185">Reference proteome</keyword>
<accession>A0ACB8R0H7</accession>
<evidence type="ECO:0000313" key="1">
    <source>
        <dbReference type="EMBL" id="KAI0037397.1"/>
    </source>
</evidence>
<feature type="non-terminal residue" evidence="1">
    <location>
        <position position="1"/>
    </location>
</feature>
<protein>
    <submittedName>
        <fullName evidence="1">Uncharacterized protein</fullName>
    </submittedName>
</protein>
<evidence type="ECO:0000313" key="2">
    <source>
        <dbReference type="Proteomes" id="UP000814033"/>
    </source>
</evidence>
<dbReference type="EMBL" id="MU276996">
    <property type="protein sequence ID" value="KAI0037397.1"/>
    <property type="molecule type" value="Genomic_DNA"/>
</dbReference>
<organism evidence="1 2">
    <name type="scientific">Auriscalpium vulgare</name>
    <dbReference type="NCBI Taxonomy" id="40419"/>
    <lineage>
        <taxon>Eukaryota</taxon>
        <taxon>Fungi</taxon>
        <taxon>Dikarya</taxon>
        <taxon>Basidiomycota</taxon>
        <taxon>Agaricomycotina</taxon>
        <taxon>Agaricomycetes</taxon>
        <taxon>Russulales</taxon>
        <taxon>Auriscalpiaceae</taxon>
        <taxon>Auriscalpium</taxon>
    </lineage>
</organism>
<gene>
    <name evidence="1" type="ORF">FA95DRAFT_1467917</name>
</gene>
<reference evidence="1" key="2">
    <citation type="journal article" date="2022" name="New Phytol.">
        <title>Evolutionary transition to the ectomycorrhizal habit in the genomes of a hyperdiverse lineage of mushroom-forming fungi.</title>
        <authorList>
            <person name="Looney B."/>
            <person name="Miyauchi S."/>
            <person name="Morin E."/>
            <person name="Drula E."/>
            <person name="Courty P.E."/>
            <person name="Kohler A."/>
            <person name="Kuo A."/>
            <person name="LaButti K."/>
            <person name="Pangilinan J."/>
            <person name="Lipzen A."/>
            <person name="Riley R."/>
            <person name="Andreopoulos W."/>
            <person name="He G."/>
            <person name="Johnson J."/>
            <person name="Nolan M."/>
            <person name="Tritt A."/>
            <person name="Barry K.W."/>
            <person name="Grigoriev I.V."/>
            <person name="Nagy L.G."/>
            <person name="Hibbett D."/>
            <person name="Henrissat B."/>
            <person name="Matheny P.B."/>
            <person name="Labbe J."/>
            <person name="Martin F.M."/>
        </authorList>
    </citation>
    <scope>NUCLEOTIDE SEQUENCE</scope>
    <source>
        <strain evidence="1">FP105234-sp</strain>
    </source>
</reference>
<comment type="caution">
    <text evidence="1">The sequence shown here is derived from an EMBL/GenBank/DDBJ whole genome shotgun (WGS) entry which is preliminary data.</text>
</comment>